<reference evidence="1 2" key="1">
    <citation type="journal article" date="2022" name="bioRxiv">
        <title>The genome of the oomycete Peronosclerospora sorghi, a cosmopolitan pathogen of maize and sorghum, is inflated with dispersed pseudogenes.</title>
        <authorList>
            <person name="Fletcher K."/>
            <person name="Martin F."/>
            <person name="Isakeit T."/>
            <person name="Cavanaugh K."/>
            <person name="Magill C."/>
            <person name="Michelmore R."/>
        </authorList>
    </citation>
    <scope>NUCLEOTIDE SEQUENCE [LARGE SCALE GENOMIC DNA]</scope>
    <source>
        <strain evidence="1">P6</strain>
    </source>
</reference>
<name>A0ACC0W9G6_9STRA</name>
<organism evidence="1 2">
    <name type="scientific">Peronosclerospora sorghi</name>
    <dbReference type="NCBI Taxonomy" id="230839"/>
    <lineage>
        <taxon>Eukaryota</taxon>
        <taxon>Sar</taxon>
        <taxon>Stramenopiles</taxon>
        <taxon>Oomycota</taxon>
        <taxon>Peronosporomycetes</taxon>
        <taxon>Peronosporales</taxon>
        <taxon>Peronosporaceae</taxon>
        <taxon>Peronosclerospora</taxon>
    </lineage>
</organism>
<keyword evidence="2" id="KW-1185">Reference proteome</keyword>
<dbReference type="EMBL" id="CM047582">
    <property type="protein sequence ID" value="KAI9915285.1"/>
    <property type="molecule type" value="Genomic_DNA"/>
</dbReference>
<proteinExistence type="predicted"/>
<evidence type="ECO:0000313" key="2">
    <source>
        <dbReference type="Proteomes" id="UP001163321"/>
    </source>
</evidence>
<gene>
    <name evidence="1" type="ORF">PsorP6_007127</name>
</gene>
<sequence length="302" mass="34299">MGLRVGLSPCYVKKVIDVNYDPVIEAHTCNMRHRIHFHKSTKLADAFILINYPFESDDMRKLNKNIFETSYFAAMETSMEIVRELGPYETFAGSPASKGIFHFDMWRVTPSSGLWDWKALKEKVMKYGIRNSLLVAPMPTASTAQILGNNESIEPYTSNISPKPDLHDGGSVQQVKGIPNDVKEKYKTGWAIKQKAVLDLSVDRGAYICQIQSLSIHIADPTIRKLTSIHFYAWKKGLRTSMDYLRGRPEADASSSRWTSKGWTWNVPRKKGKLPLQRRRVWLEQAKTTTTTSVLCAGRNIV</sequence>
<evidence type="ECO:0000313" key="1">
    <source>
        <dbReference type="EMBL" id="KAI9915285.1"/>
    </source>
</evidence>
<accession>A0ACC0W9G6</accession>
<comment type="caution">
    <text evidence="1">The sequence shown here is derived from an EMBL/GenBank/DDBJ whole genome shotgun (WGS) entry which is preliminary data.</text>
</comment>
<dbReference type="Proteomes" id="UP001163321">
    <property type="component" value="Chromosome 3"/>
</dbReference>
<protein>
    <submittedName>
        <fullName evidence="1">Uncharacterized protein</fullName>
    </submittedName>
</protein>